<proteinExistence type="inferred from homology"/>
<dbReference type="RefSeq" id="WP_368642876.1">
    <property type="nucleotide sequence ID" value="NZ_CP158252.1"/>
</dbReference>
<reference evidence="6" key="1">
    <citation type="submission" date="2024-05" db="EMBL/GenBank/DDBJ databases">
        <authorList>
            <person name="Luo Y.-C."/>
            <person name="Nicholds J."/>
            <person name="Mortimer T."/>
            <person name="Maboni G."/>
        </authorList>
    </citation>
    <scope>NUCLEOTIDE SEQUENCE</scope>
    <source>
        <strain evidence="6">153920</strain>
    </source>
</reference>
<dbReference type="Pfam" id="PF00126">
    <property type="entry name" value="HTH_1"/>
    <property type="match status" value="1"/>
</dbReference>
<dbReference type="Gene3D" id="3.40.190.290">
    <property type="match status" value="1"/>
</dbReference>
<keyword evidence="3" id="KW-0238">DNA-binding</keyword>
<dbReference type="EMBL" id="CP158252">
    <property type="protein sequence ID" value="XDJ40747.1"/>
    <property type="molecule type" value="Genomic_DNA"/>
</dbReference>
<organism evidence="6">
    <name type="scientific">Castellaniella ginsengisoli</name>
    <dbReference type="NCBI Taxonomy" id="546114"/>
    <lineage>
        <taxon>Bacteria</taxon>
        <taxon>Pseudomonadati</taxon>
        <taxon>Pseudomonadota</taxon>
        <taxon>Betaproteobacteria</taxon>
        <taxon>Burkholderiales</taxon>
        <taxon>Alcaligenaceae</taxon>
        <taxon>Castellaniella</taxon>
    </lineage>
</organism>
<name>A0AB39CFI1_9BURK</name>
<dbReference type="SUPFAM" id="SSF53850">
    <property type="entry name" value="Periplasmic binding protein-like II"/>
    <property type="match status" value="1"/>
</dbReference>
<dbReference type="InterPro" id="IPR000847">
    <property type="entry name" value="LysR_HTH_N"/>
</dbReference>
<dbReference type="PROSITE" id="PS50931">
    <property type="entry name" value="HTH_LYSR"/>
    <property type="match status" value="1"/>
</dbReference>
<dbReference type="InterPro" id="IPR005119">
    <property type="entry name" value="LysR_subst-bd"/>
</dbReference>
<feature type="domain" description="HTH lysR-type" evidence="5">
    <location>
        <begin position="40"/>
        <end position="97"/>
    </location>
</feature>
<dbReference type="FunFam" id="1.10.10.10:FF:000001">
    <property type="entry name" value="LysR family transcriptional regulator"/>
    <property type="match status" value="1"/>
</dbReference>
<evidence type="ECO:0000259" key="5">
    <source>
        <dbReference type="PROSITE" id="PS50931"/>
    </source>
</evidence>
<dbReference type="InterPro" id="IPR036390">
    <property type="entry name" value="WH_DNA-bd_sf"/>
</dbReference>
<dbReference type="PRINTS" id="PR00039">
    <property type="entry name" value="HTHLYSR"/>
</dbReference>
<dbReference type="InterPro" id="IPR036388">
    <property type="entry name" value="WH-like_DNA-bd_sf"/>
</dbReference>
<dbReference type="Gene3D" id="1.10.10.10">
    <property type="entry name" value="Winged helix-like DNA-binding domain superfamily/Winged helix DNA-binding domain"/>
    <property type="match status" value="1"/>
</dbReference>
<evidence type="ECO:0000256" key="2">
    <source>
        <dbReference type="ARBA" id="ARBA00023015"/>
    </source>
</evidence>
<comment type="similarity">
    <text evidence="1">Belongs to the LysR transcriptional regulatory family.</text>
</comment>
<protein>
    <submittedName>
        <fullName evidence="6">LysR family transcriptional regulator</fullName>
    </submittedName>
</protein>
<dbReference type="GO" id="GO:0003700">
    <property type="term" value="F:DNA-binding transcription factor activity"/>
    <property type="evidence" value="ECO:0007669"/>
    <property type="project" value="InterPro"/>
</dbReference>
<dbReference type="SUPFAM" id="SSF46785">
    <property type="entry name" value="Winged helix' DNA-binding domain"/>
    <property type="match status" value="1"/>
</dbReference>
<keyword evidence="2" id="KW-0805">Transcription regulation</keyword>
<sequence length="333" mass="36303">MSNESTNGLSSDPRPEERVRFWEARAAGIDAAASVPAYTPTAEDLRIFARVAALGSFTQAAEQLRLPRATVSTAVQRLEKRLGARLLQRTTRRVGLTGDGQAFLDRCVPVLDGLDELGGFFHRPDGPLDGRLRIGMPLGMSAGAVMARLPEFLARHPALRIEISSSDRRADMIAEGLDCIIRVGAVVDESLACRPLGALHLGNFASRDYVRAYGSPDSPDDLARHWLVDYRPNPSDGPAQFEYLDAGAGRTVRVSMRSRITVDNSAAYQAACRAGLGLIQAPPSVVRRAPGLVAVLPDFLPPPMPVNLLFPHFRHPPRRVRVFADWVMEVLSP</sequence>
<evidence type="ECO:0000256" key="1">
    <source>
        <dbReference type="ARBA" id="ARBA00009437"/>
    </source>
</evidence>
<gene>
    <name evidence="6" type="ORF">ABRY99_07150</name>
</gene>
<dbReference type="GO" id="GO:0006351">
    <property type="term" value="P:DNA-templated transcription"/>
    <property type="evidence" value="ECO:0007669"/>
    <property type="project" value="TreeGrafter"/>
</dbReference>
<dbReference type="InterPro" id="IPR058163">
    <property type="entry name" value="LysR-type_TF_proteobact-type"/>
</dbReference>
<evidence type="ECO:0000313" key="6">
    <source>
        <dbReference type="EMBL" id="XDJ40747.1"/>
    </source>
</evidence>
<evidence type="ECO:0000256" key="3">
    <source>
        <dbReference type="ARBA" id="ARBA00023125"/>
    </source>
</evidence>
<dbReference type="PANTHER" id="PTHR30537:SF72">
    <property type="entry name" value="LYSR FAMILY TRANSCRIPTIONAL REGULATOR"/>
    <property type="match status" value="1"/>
</dbReference>
<dbReference type="PANTHER" id="PTHR30537">
    <property type="entry name" value="HTH-TYPE TRANSCRIPTIONAL REGULATOR"/>
    <property type="match status" value="1"/>
</dbReference>
<keyword evidence="4" id="KW-0804">Transcription</keyword>
<dbReference type="GO" id="GO:0043565">
    <property type="term" value="F:sequence-specific DNA binding"/>
    <property type="evidence" value="ECO:0007669"/>
    <property type="project" value="TreeGrafter"/>
</dbReference>
<accession>A0AB39CFI1</accession>
<dbReference type="AlphaFoldDB" id="A0AB39CFI1"/>
<dbReference type="Pfam" id="PF03466">
    <property type="entry name" value="LysR_substrate"/>
    <property type="match status" value="1"/>
</dbReference>
<evidence type="ECO:0000256" key="4">
    <source>
        <dbReference type="ARBA" id="ARBA00023163"/>
    </source>
</evidence>